<dbReference type="SUPFAM" id="SSF53756">
    <property type="entry name" value="UDP-Glycosyltransferase/glycogen phosphorylase"/>
    <property type="match status" value="1"/>
</dbReference>
<dbReference type="AlphaFoldDB" id="E0IER2"/>
<dbReference type="GO" id="GO:0016757">
    <property type="term" value="F:glycosyltransferase activity"/>
    <property type="evidence" value="ECO:0007669"/>
    <property type="project" value="InterPro"/>
</dbReference>
<keyword evidence="4" id="KW-1185">Reference proteome</keyword>
<dbReference type="Pfam" id="PF00534">
    <property type="entry name" value="Glycos_transf_1"/>
    <property type="match status" value="1"/>
</dbReference>
<evidence type="ECO:0000259" key="1">
    <source>
        <dbReference type="Pfam" id="PF00534"/>
    </source>
</evidence>
<dbReference type="InterPro" id="IPR001296">
    <property type="entry name" value="Glyco_trans_1"/>
</dbReference>
<protein>
    <submittedName>
        <fullName evidence="3">Glycosyl transferase group 1</fullName>
    </submittedName>
</protein>
<keyword evidence="3" id="KW-0808">Transferase</keyword>
<dbReference type="eggNOG" id="COG0438">
    <property type="taxonomic scope" value="Bacteria"/>
</dbReference>
<dbReference type="Pfam" id="PF13439">
    <property type="entry name" value="Glyco_transf_4"/>
    <property type="match status" value="1"/>
</dbReference>
<dbReference type="Gene3D" id="3.40.50.2000">
    <property type="entry name" value="Glycogen Phosphorylase B"/>
    <property type="match status" value="2"/>
</dbReference>
<gene>
    <name evidence="3" type="ORF">PaecuDRAFT_4153</name>
</gene>
<organism evidence="3 4">
    <name type="scientific">Paenibacillus curdlanolyticus YK9</name>
    <dbReference type="NCBI Taxonomy" id="717606"/>
    <lineage>
        <taxon>Bacteria</taxon>
        <taxon>Bacillati</taxon>
        <taxon>Bacillota</taxon>
        <taxon>Bacilli</taxon>
        <taxon>Bacillales</taxon>
        <taxon>Paenibacillaceae</taxon>
        <taxon>Paenibacillus</taxon>
    </lineage>
</organism>
<dbReference type="STRING" id="717606.PaecuDRAFT_4153"/>
<dbReference type="CDD" id="cd03801">
    <property type="entry name" value="GT4_PimA-like"/>
    <property type="match status" value="1"/>
</dbReference>
<dbReference type="InterPro" id="IPR028098">
    <property type="entry name" value="Glyco_trans_4-like_N"/>
</dbReference>
<proteinExistence type="predicted"/>
<evidence type="ECO:0000259" key="2">
    <source>
        <dbReference type="Pfam" id="PF13439"/>
    </source>
</evidence>
<dbReference type="PANTHER" id="PTHR12526">
    <property type="entry name" value="GLYCOSYLTRANSFERASE"/>
    <property type="match status" value="1"/>
</dbReference>
<accession>E0IER2</accession>
<dbReference type="Proteomes" id="UP000005387">
    <property type="component" value="Unassembled WGS sequence"/>
</dbReference>
<evidence type="ECO:0000313" key="3">
    <source>
        <dbReference type="EMBL" id="EFM09150.1"/>
    </source>
</evidence>
<feature type="domain" description="Glycosyltransferase subfamily 4-like N-terminal" evidence="2">
    <location>
        <begin position="19"/>
        <end position="181"/>
    </location>
</feature>
<dbReference type="EMBL" id="AEDD01000012">
    <property type="protein sequence ID" value="EFM09150.1"/>
    <property type="molecule type" value="Genomic_DNA"/>
</dbReference>
<dbReference type="RefSeq" id="WP_006040136.1">
    <property type="nucleotide sequence ID" value="NZ_AEDD01000012.1"/>
</dbReference>
<reference evidence="3 4" key="1">
    <citation type="submission" date="2010-07" db="EMBL/GenBank/DDBJ databases">
        <title>The draft genome of Paenibacillus curdlanolyticus YK9.</title>
        <authorList>
            <consortium name="US DOE Joint Genome Institute (JGI-PGF)"/>
            <person name="Lucas S."/>
            <person name="Copeland A."/>
            <person name="Lapidus A."/>
            <person name="Cheng J.-F."/>
            <person name="Bruce D."/>
            <person name="Goodwin L."/>
            <person name="Pitluck S."/>
            <person name="Land M.L."/>
            <person name="Hauser L."/>
            <person name="Chang Y.-J."/>
            <person name="Jeffries C."/>
            <person name="Anderson I.J."/>
            <person name="Johnson E."/>
            <person name="Loganathan U."/>
            <person name="Mulhopadhyay B."/>
            <person name="Kyrpides N."/>
            <person name="Woyke T.J."/>
        </authorList>
    </citation>
    <scope>NUCLEOTIDE SEQUENCE [LARGE SCALE GENOMIC DNA]</scope>
    <source>
        <strain evidence="3 4">YK9</strain>
    </source>
</reference>
<evidence type="ECO:0000313" key="4">
    <source>
        <dbReference type="Proteomes" id="UP000005387"/>
    </source>
</evidence>
<feature type="domain" description="Glycosyl transferase family 1" evidence="1">
    <location>
        <begin position="194"/>
        <end position="361"/>
    </location>
</feature>
<dbReference type="OrthoDB" id="9814612at2"/>
<sequence>MSMNRPIKKALFVNQTGRFGGAERVLLDLLLHLDRSRVAPVLVSPEGAMQQEAIKAGISWIEAREFERMDTTRGKLSGRDAGQTIRLFRKLNAIIKEQQPDLIYSNSVKAHLLVNLMRRKTPTFVRLHDFPSSFGGMAKRMFRYALCHADHISCVSQSVESDLRTFINDATGASISHAHNGYELKPAASSVAEQRHTEEKRIIIAGWLLAWKGFDVFVEAMERIAAQLPDWQFVIAGAAAEDAQGSMAYAEQLRARVARSPFARQFLMYGGYKSLHELACCAAHSVFVHASIRPDPLPTVLLEASGAKLPIVCSNLGGSREIIRHGWSGLVVPPTAEALAEHVLKLAQNEALRVGMAEHAYTSCGERFRMQGYVDRMTDRMMATMERVR</sequence>
<name>E0IER2_9BACL</name>